<proteinExistence type="predicted"/>
<organism evidence="1 2">
    <name type="scientific">Cylicocyclus nassatus</name>
    <name type="common">Nematode worm</name>
    <dbReference type="NCBI Taxonomy" id="53992"/>
    <lineage>
        <taxon>Eukaryota</taxon>
        <taxon>Metazoa</taxon>
        <taxon>Ecdysozoa</taxon>
        <taxon>Nematoda</taxon>
        <taxon>Chromadorea</taxon>
        <taxon>Rhabditida</taxon>
        <taxon>Rhabditina</taxon>
        <taxon>Rhabditomorpha</taxon>
        <taxon>Strongyloidea</taxon>
        <taxon>Strongylidae</taxon>
        <taxon>Cylicocyclus</taxon>
    </lineage>
</organism>
<sequence length="223" mass="25477">MKIVKSRLWEPLQKEPVRSDPVRLGPTLASAASFAVRDADDEFVGISMSHVDMYRPNIITWVVWKILHNSSSEVSHSSATCGFIVYSHGRTPYPIIQGPSHLHVERMSSVHVFPYRGCWRAFMRCLCDLFRNPLTSPVRSSLLFNVHERSMILLYLFPIWHSTEDIALQAFINGNRKGNTGFLAIFFKAKKFGSSGSYPLKCSFQWYCAWQPGSDIVRFARSK</sequence>
<comment type="caution">
    <text evidence="1">The sequence shown here is derived from an EMBL/GenBank/DDBJ whole genome shotgun (WGS) entry which is preliminary data.</text>
</comment>
<accession>A0AA36GGV2</accession>
<protein>
    <submittedName>
        <fullName evidence="1">Uncharacterized protein</fullName>
    </submittedName>
</protein>
<keyword evidence="2" id="KW-1185">Reference proteome</keyword>
<gene>
    <name evidence="1" type="ORF">CYNAS_LOCUS2646</name>
</gene>
<name>A0AA36GGV2_CYLNA</name>
<dbReference type="AlphaFoldDB" id="A0AA36GGV2"/>
<dbReference type="EMBL" id="CATQJL010000001">
    <property type="protein sequence ID" value="CAJ0590663.1"/>
    <property type="molecule type" value="Genomic_DNA"/>
</dbReference>
<reference evidence="1" key="1">
    <citation type="submission" date="2023-07" db="EMBL/GenBank/DDBJ databases">
        <authorList>
            <consortium name="CYATHOMIX"/>
        </authorList>
    </citation>
    <scope>NUCLEOTIDE SEQUENCE</scope>
    <source>
        <strain evidence="1">N/A</strain>
    </source>
</reference>
<dbReference type="Proteomes" id="UP001176961">
    <property type="component" value="Unassembled WGS sequence"/>
</dbReference>
<evidence type="ECO:0000313" key="1">
    <source>
        <dbReference type="EMBL" id="CAJ0590663.1"/>
    </source>
</evidence>
<evidence type="ECO:0000313" key="2">
    <source>
        <dbReference type="Proteomes" id="UP001176961"/>
    </source>
</evidence>